<proteinExistence type="predicted"/>
<dbReference type="EMBL" id="RJTM01000155">
    <property type="protein sequence ID" value="RNL77923.1"/>
    <property type="molecule type" value="Genomic_DNA"/>
</dbReference>
<dbReference type="OrthoDB" id="1435261at2"/>
<name>A0A3N0DRF0_SINP1</name>
<protein>
    <recommendedName>
        <fullName evidence="3">Lipocalin-like domain-containing protein</fullName>
    </recommendedName>
</protein>
<evidence type="ECO:0000313" key="1">
    <source>
        <dbReference type="EMBL" id="RNL77923.1"/>
    </source>
</evidence>
<dbReference type="PROSITE" id="PS51257">
    <property type="entry name" value="PROKAR_LIPOPROTEIN"/>
    <property type="match status" value="1"/>
</dbReference>
<dbReference type="AlphaFoldDB" id="A0A3N0DRF0"/>
<accession>A0A3N0DRF0</accession>
<dbReference type="RefSeq" id="WP_123217869.1">
    <property type="nucleotide sequence ID" value="NZ_RJTM01000155.1"/>
</dbReference>
<reference evidence="1 2" key="1">
    <citation type="submission" date="2018-10" db="EMBL/GenBank/DDBJ databases">
        <title>Sinomicrobium pectinilyticum sp. nov., a pectinase-producing bacterium isolated from alkaline and saline soil, and emended description of the genus Sinomicrobium.</title>
        <authorList>
            <person name="Cheng B."/>
            <person name="Li C."/>
            <person name="Lai Q."/>
            <person name="Du M."/>
            <person name="Shao Z."/>
            <person name="Xu P."/>
            <person name="Yang C."/>
        </authorList>
    </citation>
    <scope>NUCLEOTIDE SEQUENCE [LARGE SCALE GENOMIC DNA]</scope>
    <source>
        <strain evidence="1 2">5DNS001</strain>
    </source>
</reference>
<gene>
    <name evidence="1" type="ORF">ED312_20385</name>
</gene>
<dbReference type="Proteomes" id="UP000267469">
    <property type="component" value="Unassembled WGS sequence"/>
</dbReference>
<organism evidence="1 2">
    <name type="scientific">Sinomicrobium pectinilyticum</name>
    <dbReference type="NCBI Taxonomy" id="1084421"/>
    <lineage>
        <taxon>Bacteria</taxon>
        <taxon>Pseudomonadati</taxon>
        <taxon>Bacteroidota</taxon>
        <taxon>Flavobacteriia</taxon>
        <taxon>Flavobacteriales</taxon>
        <taxon>Flavobacteriaceae</taxon>
        <taxon>Sinomicrobium</taxon>
    </lineage>
</organism>
<evidence type="ECO:0000313" key="2">
    <source>
        <dbReference type="Proteomes" id="UP000267469"/>
    </source>
</evidence>
<sequence>MVKKIIINNMIIMIAFVIVSCTEDDDGGNRITGVIIGFWDLDYYVENSDLIEDIKCNGQLEYRFFNNGTYTLTSFAGDDLNNCQKAAVLNGTWEFVGRATFELLVNRSESTEEIRLVFHNNFTKFSIVQSAGLTEVHSRK</sequence>
<keyword evidence="2" id="KW-1185">Reference proteome</keyword>
<evidence type="ECO:0008006" key="3">
    <source>
        <dbReference type="Google" id="ProtNLM"/>
    </source>
</evidence>
<comment type="caution">
    <text evidence="1">The sequence shown here is derived from an EMBL/GenBank/DDBJ whole genome shotgun (WGS) entry which is preliminary data.</text>
</comment>